<comment type="cofactor">
    <cofactor evidence="8">
        <name>[4Fe-4S] cluster</name>
        <dbReference type="ChEBI" id="CHEBI:49883"/>
    </cofactor>
    <text evidence="8">Binds 1 [4Fe-4S] cluster. The cluster is coordinated with 3 cysteines and an exchangeable S-adenosyl-L-methionine.</text>
</comment>
<feature type="binding site" evidence="8">
    <location>
        <position position="42"/>
    </location>
    <ligand>
        <name>[4Fe-4S] cluster</name>
        <dbReference type="ChEBI" id="CHEBI:49883"/>
        <note>4Fe-4S-S-AdoMet</note>
    </ligand>
</feature>
<keyword evidence="2 8" id="KW-0949">S-adenosyl-L-methionine</keyword>
<feature type="binding site" evidence="8">
    <location>
        <position position="35"/>
    </location>
    <ligand>
        <name>[4Fe-4S] cluster</name>
        <dbReference type="ChEBI" id="CHEBI:49883"/>
        <note>4Fe-4S-S-AdoMet</note>
    </ligand>
</feature>
<comment type="subunit">
    <text evidence="8">Homodimer.</text>
</comment>
<dbReference type="CDD" id="cd01335">
    <property type="entry name" value="Radical_SAM"/>
    <property type="match status" value="1"/>
</dbReference>
<evidence type="ECO:0000256" key="4">
    <source>
        <dbReference type="ARBA" id="ARBA00022842"/>
    </source>
</evidence>
<evidence type="ECO:0000256" key="7">
    <source>
        <dbReference type="ARBA" id="ARBA00023239"/>
    </source>
</evidence>
<protein>
    <recommendedName>
        <fullName evidence="8">7-carboxy-7-deazaguanine synthase</fullName>
        <shortName evidence="8">CDG synthase</shortName>
        <ecNumber evidence="8">4.3.99.3</ecNumber>
    </recommendedName>
    <alternativeName>
        <fullName evidence="8">Queuosine biosynthesis protein QueE</fullName>
    </alternativeName>
</protein>
<dbReference type="InterPro" id="IPR058240">
    <property type="entry name" value="rSAM_sf"/>
</dbReference>
<feature type="binding site" evidence="8">
    <location>
        <position position="39"/>
    </location>
    <ligand>
        <name>[4Fe-4S] cluster</name>
        <dbReference type="ChEBI" id="CHEBI:49883"/>
        <note>4Fe-4S-S-AdoMet</note>
    </ligand>
</feature>
<evidence type="ECO:0000256" key="5">
    <source>
        <dbReference type="ARBA" id="ARBA00023004"/>
    </source>
</evidence>
<accession>A0A146G856</accession>
<dbReference type="InParanoid" id="A0A146G856"/>
<dbReference type="Proteomes" id="UP000076023">
    <property type="component" value="Unassembled WGS sequence"/>
</dbReference>
<evidence type="ECO:0000256" key="3">
    <source>
        <dbReference type="ARBA" id="ARBA00022723"/>
    </source>
</evidence>
<comment type="pathway">
    <text evidence="8">Purine metabolism; 7-cyano-7-deazaguanine biosynthesis.</text>
</comment>
<evidence type="ECO:0000259" key="9">
    <source>
        <dbReference type="PROSITE" id="PS51918"/>
    </source>
</evidence>
<reference evidence="11" key="1">
    <citation type="journal article" date="2017" name="Genome Announc.">
        <title>Draft Genome Sequence of Terrimicrobium sacchariphilum NM-5T, a Facultative Anaerobic Soil Bacterium of the Class Spartobacteria.</title>
        <authorList>
            <person name="Qiu Y.L."/>
            <person name="Tourlousse D.M."/>
            <person name="Matsuura N."/>
            <person name="Ohashi A."/>
            <person name="Sekiguchi Y."/>
        </authorList>
    </citation>
    <scope>NUCLEOTIDE SEQUENCE [LARGE SCALE GENOMIC DNA]</scope>
    <source>
        <strain evidence="11">NM-5</strain>
    </source>
</reference>
<dbReference type="UniPathway" id="UPA00391"/>
<dbReference type="FunCoup" id="A0A146G856">
    <property type="interactions" value="101"/>
</dbReference>
<evidence type="ECO:0000313" key="11">
    <source>
        <dbReference type="Proteomes" id="UP000076023"/>
    </source>
</evidence>
<dbReference type="Pfam" id="PF04055">
    <property type="entry name" value="Radical_SAM"/>
    <property type="match status" value="1"/>
</dbReference>
<organism evidence="10 11">
    <name type="scientific">Terrimicrobium sacchariphilum</name>
    <dbReference type="NCBI Taxonomy" id="690879"/>
    <lineage>
        <taxon>Bacteria</taxon>
        <taxon>Pseudomonadati</taxon>
        <taxon>Verrucomicrobiota</taxon>
        <taxon>Terrimicrobiia</taxon>
        <taxon>Terrimicrobiales</taxon>
        <taxon>Terrimicrobiaceae</taxon>
        <taxon>Terrimicrobium</taxon>
    </lineage>
</organism>
<feature type="binding site" evidence="8">
    <location>
        <position position="74"/>
    </location>
    <ligand>
        <name>substrate</name>
    </ligand>
</feature>
<feature type="binding site" evidence="8">
    <location>
        <position position="76"/>
    </location>
    <ligand>
        <name>S-adenosyl-L-methionine</name>
        <dbReference type="ChEBI" id="CHEBI:59789"/>
    </ligand>
</feature>
<feature type="binding site" evidence="8">
    <location>
        <position position="44"/>
    </location>
    <ligand>
        <name>Mg(2+)</name>
        <dbReference type="ChEBI" id="CHEBI:18420"/>
    </ligand>
</feature>
<comment type="function">
    <text evidence="8">Catalyzes the complex heterocyclic radical-mediated conversion of 6-carboxy-5,6,7,8-tetrahydropterin (CPH4) to 7-carboxy-7-deazaguanine (CDG), a step common to the biosynthetic pathways of all 7-deazapurine-containing compounds.</text>
</comment>
<feature type="domain" description="Radical SAM core" evidence="9">
    <location>
        <begin position="22"/>
        <end position="213"/>
    </location>
</feature>
<dbReference type="HAMAP" id="MF_00917">
    <property type="entry name" value="QueE"/>
    <property type="match status" value="1"/>
</dbReference>
<evidence type="ECO:0000256" key="6">
    <source>
        <dbReference type="ARBA" id="ARBA00023014"/>
    </source>
</evidence>
<keyword evidence="8" id="KW-0671">Queuosine biosynthesis</keyword>
<keyword evidence="6 8" id="KW-0411">Iron-sulfur</keyword>
<keyword evidence="5 8" id="KW-0408">Iron</keyword>
<feature type="binding site" evidence="8">
    <location>
        <position position="31"/>
    </location>
    <ligand>
        <name>substrate</name>
    </ligand>
</feature>
<comment type="catalytic activity">
    <reaction evidence="8">
        <text>6-carboxy-5,6,7,8-tetrahydropterin + H(+) = 7-carboxy-7-carbaguanine + NH4(+)</text>
        <dbReference type="Rhea" id="RHEA:27974"/>
        <dbReference type="ChEBI" id="CHEBI:15378"/>
        <dbReference type="ChEBI" id="CHEBI:28938"/>
        <dbReference type="ChEBI" id="CHEBI:61032"/>
        <dbReference type="ChEBI" id="CHEBI:61036"/>
        <dbReference type="EC" id="4.3.99.3"/>
    </reaction>
</comment>
<name>A0A146G856_TERSA</name>
<dbReference type="SUPFAM" id="SSF102114">
    <property type="entry name" value="Radical SAM enzymes"/>
    <property type="match status" value="1"/>
</dbReference>
<dbReference type="GO" id="GO:0008616">
    <property type="term" value="P:tRNA queuosine(34) biosynthetic process"/>
    <property type="evidence" value="ECO:0007669"/>
    <property type="project" value="UniProtKB-UniRule"/>
</dbReference>
<dbReference type="AlphaFoldDB" id="A0A146G856"/>
<dbReference type="InterPro" id="IPR013785">
    <property type="entry name" value="Aldolase_TIM"/>
</dbReference>
<keyword evidence="11" id="KW-1185">Reference proteome</keyword>
<dbReference type="PROSITE" id="PS51918">
    <property type="entry name" value="RADICAL_SAM"/>
    <property type="match status" value="1"/>
</dbReference>
<dbReference type="PANTHER" id="PTHR42836:SF1">
    <property type="entry name" value="7-CARBOXY-7-DEAZAGUANINE SYNTHASE"/>
    <property type="match status" value="1"/>
</dbReference>
<dbReference type="GO" id="GO:0000287">
    <property type="term" value="F:magnesium ion binding"/>
    <property type="evidence" value="ECO:0007669"/>
    <property type="project" value="UniProtKB-UniRule"/>
</dbReference>
<dbReference type="RefSeq" id="WP_075078631.1">
    <property type="nucleotide sequence ID" value="NZ_BDCO01000002.1"/>
</dbReference>
<dbReference type="GO" id="GO:1904047">
    <property type="term" value="F:S-adenosyl-L-methionine binding"/>
    <property type="evidence" value="ECO:0007669"/>
    <property type="project" value="UniProtKB-UniRule"/>
</dbReference>
<dbReference type="SFLD" id="SFLDS00029">
    <property type="entry name" value="Radical_SAM"/>
    <property type="match status" value="1"/>
</dbReference>
<dbReference type="InterPro" id="IPR024924">
    <property type="entry name" value="7-CO-7-deazaguanine_synth-like"/>
</dbReference>
<keyword evidence="3 8" id="KW-0479">Metal-binding</keyword>
<dbReference type="EC" id="4.3.99.3" evidence="8"/>
<evidence type="ECO:0000256" key="1">
    <source>
        <dbReference type="ARBA" id="ARBA00022485"/>
    </source>
</evidence>
<evidence type="ECO:0000256" key="8">
    <source>
        <dbReference type="HAMAP-Rule" id="MF_00917"/>
    </source>
</evidence>
<dbReference type="OrthoDB" id="9792276at2"/>
<dbReference type="GO" id="GO:0016840">
    <property type="term" value="F:carbon-nitrogen lyase activity"/>
    <property type="evidence" value="ECO:0007669"/>
    <property type="project" value="UniProtKB-UniRule"/>
</dbReference>
<evidence type="ECO:0000256" key="2">
    <source>
        <dbReference type="ARBA" id="ARBA00022691"/>
    </source>
</evidence>
<keyword evidence="4 8" id="KW-0460">Magnesium</keyword>
<evidence type="ECO:0000313" key="10">
    <source>
        <dbReference type="EMBL" id="GAT32826.1"/>
    </source>
</evidence>
<dbReference type="GO" id="GO:0051539">
    <property type="term" value="F:4 iron, 4 sulfur cluster binding"/>
    <property type="evidence" value="ECO:0007669"/>
    <property type="project" value="UniProtKB-UniRule"/>
</dbReference>
<dbReference type="PANTHER" id="PTHR42836">
    <property type="entry name" value="7-CARBOXY-7-DEAZAGUANINE SYNTHASE"/>
    <property type="match status" value="1"/>
</dbReference>
<dbReference type="EMBL" id="BDCO01000002">
    <property type="protein sequence ID" value="GAT32826.1"/>
    <property type="molecule type" value="Genomic_DNA"/>
</dbReference>
<comment type="cofactor">
    <cofactor evidence="8">
        <name>Mg(2+)</name>
        <dbReference type="ChEBI" id="CHEBI:18420"/>
    </cofactor>
</comment>
<keyword evidence="1 8" id="KW-0004">4Fe-4S</keyword>
<comment type="caution">
    <text evidence="10">The sequence shown here is derived from an EMBL/GenBank/DDBJ whole genome shotgun (WGS) entry which is preliminary data.</text>
</comment>
<gene>
    <name evidence="8" type="primary">queE</name>
    <name evidence="10" type="ORF">TSACC_21228</name>
</gene>
<dbReference type="PIRSF" id="PIRSF000370">
    <property type="entry name" value="QueE"/>
    <property type="match status" value="1"/>
</dbReference>
<feature type="binding site" evidence="8">
    <location>
        <begin position="16"/>
        <end position="18"/>
    </location>
    <ligand>
        <name>substrate</name>
    </ligand>
</feature>
<dbReference type="InterPro" id="IPR007197">
    <property type="entry name" value="rSAM"/>
</dbReference>
<dbReference type="STRING" id="690879.TSACC_21228"/>
<comment type="cofactor">
    <cofactor evidence="8">
        <name>S-adenosyl-L-methionine</name>
        <dbReference type="ChEBI" id="CHEBI:59789"/>
    </cofactor>
    <text evidence="8">Binds 1 S-adenosyl-L-methionine per subunit.</text>
</comment>
<comment type="caution">
    <text evidence="8">Lacks conserved residue(s) required for the propagation of feature annotation.</text>
</comment>
<comment type="similarity">
    <text evidence="8">Belongs to the radical SAM superfamily. 7-carboxy-7-deazaguanine synthase family.</text>
</comment>
<proteinExistence type="inferred from homology"/>
<sequence length="218" mass="24675">MDDNAKLTINEIYLSVQGESTWAGLPCVFIRLTGCDLRCSYCDTEYAFYEGKKRLVSEVLAEVSDMPCPMVEVTGGEPLLQKNVKPLMAALCDAGKTVLIETSGAHDISGIDPRVHRIVDLKTPSSGESGRNRYENIPHLTERDEVKFVLGSREDYEWAREQIGRYDLGSRVRAVLLSPVFGKIDPKDIVQWMLDDRLPARFQLQMHKFIWEPRARGV</sequence>
<feature type="binding site" evidence="8">
    <location>
        <begin position="41"/>
        <end position="43"/>
    </location>
    <ligand>
        <name>S-adenosyl-L-methionine</name>
        <dbReference type="ChEBI" id="CHEBI:59789"/>
    </ligand>
</feature>
<dbReference type="Gene3D" id="3.20.20.70">
    <property type="entry name" value="Aldolase class I"/>
    <property type="match status" value="1"/>
</dbReference>
<keyword evidence="7 8" id="KW-0456">Lyase</keyword>